<gene>
    <name evidence="3" type="ORF">G1H11_13485</name>
</gene>
<comment type="caution">
    <text evidence="3">The sequence shown here is derived from an EMBL/GenBank/DDBJ whole genome shotgun (WGS) entry which is preliminary data.</text>
</comment>
<keyword evidence="4" id="KW-1185">Reference proteome</keyword>
<feature type="signal peptide" evidence="2">
    <location>
        <begin position="1"/>
        <end position="21"/>
    </location>
</feature>
<proteinExistence type="predicted"/>
<accession>A0A6N9YMN9</accession>
<dbReference type="SUPFAM" id="SSF63829">
    <property type="entry name" value="Calcium-dependent phosphotriesterase"/>
    <property type="match status" value="1"/>
</dbReference>
<dbReference type="EMBL" id="JAAGOB010000006">
    <property type="protein sequence ID" value="NED96321.1"/>
    <property type="molecule type" value="Genomic_DNA"/>
</dbReference>
<sequence length="424" mass="42722">MLRRLTAGALVLAVAALPACTSEDGDDSGRFPVSLLAGGGQEEPSESPVAGEDALFSGPLTSLAAGTDGTVYAVLDATSIVRVDESGGVSAWSPALPDGATEIVDLAPAPDGTVYMLLRGTPNEPLGWSTVYRWDGTGDVEPAFGVDAPDGTDRMPASPDGTDAADAALGRISDIAVDGTGRVLFVEEIAGAGYEVANLVRVVEDGALRTVAGKPPEDADQITDGVVHGSAFPDDGAAATDVPILGPVLVGAGEDEVVVQMTRSVLAVEEDGTLRPVLGAPDGTPTVPRISADGPLTDPLSPLAVEYGSNLRHLGSPSVSSDGGVLATTFGGLPSEDETAERHRWDVVDGSDRAQAIADAAAGGEDEDLAGVYVAPDGQVVTASLFGNATTLLGNGTVVVAAQDPESGESILVTFAATVRESEG</sequence>
<evidence type="ECO:0000313" key="3">
    <source>
        <dbReference type="EMBL" id="NED96321.1"/>
    </source>
</evidence>
<reference evidence="3 4" key="1">
    <citation type="submission" date="2020-02" db="EMBL/GenBank/DDBJ databases">
        <authorList>
            <person name="Li X.-J."/>
            <person name="Feng X.-M."/>
        </authorList>
    </citation>
    <scope>NUCLEOTIDE SEQUENCE [LARGE SCALE GENOMIC DNA]</scope>
    <source>
        <strain evidence="3 4">CGMCC 4.7225</strain>
    </source>
</reference>
<evidence type="ECO:0008006" key="5">
    <source>
        <dbReference type="Google" id="ProtNLM"/>
    </source>
</evidence>
<keyword evidence="2" id="KW-0732">Signal</keyword>
<name>A0A6N9YMN9_9ACTN</name>
<organism evidence="3 4">
    <name type="scientific">Phytoactinopolyspora alkaliphila</name>
    <dbReference type="NCBI Taxonomy" id="1783498"/>
    <lineage>
        <taxon>Bacteria</taxon>
        <taxon>Bacillati</taxon>
        <taxon>Actinomycetota</taxon>
        <taxon>Actinomycetes</taxon>
        <taxon>Jiangellales</taxon>
        <taxon>Jiangellaceae</taxon>
        <taxon>Phytoactinopolyspora</taxon>
    </lineage>
</organism>
<evidence type="ECO:0000256" key="1">
    <source>
        <dbReference type="SAM" id="MobiDB-lite"/>
    </source>
</evidence>
<dbReference type="Proteomes" id="UP000469185">
    <property type="component" value="Unassembled WGS sequence"/>
</dbReference>
<feature type="region of interest" description="Disordered" evidence="1">
    <location>
        <begin position="31"/>
        <end position="51"/>
    </location>
</feature>
<evidence type="ECO:0000256" key="2">
    <source>
        <dbReference type="SAM" id="SignalP"/>
    </source>
</evidence>
<protein>
    <recommendedName>
        <fullName evidence="5">PQQ-binding-like beta-propeller repeat protein</fullName>
    </recommendedName>
</protein>
<dbReference type="AlphaFoldDB" id="A0A6N9YMN9"/>
<evidence type="ECO:0000313" key="4">
    <source>
        <dbReference type="Proteomes" id="UP000469185"/>
    </source>
</evidence>
<feature type="chain" id="PRO_5026676379" description="PQQ-binding-like beta-propeller repeat protein" evidence="2">
    <location>
        <begin position="22"/>
        <end position="424"/>
    </location>
</feature>
<dbReference type="RefSeq" id="WP_163819084.1">
    <property type="nucleotide sequence ID" value="NZ_JAAGOB010000006.1"/>
</dbReference>